<reference evidence="1" key="1">
    <citation type="submission" date="2014-09" db="EMBL/GenBank/DDBJ databases">
        <authorList>
            <person name="Magalhaes I.L.F."/>
            <person name="Oliveira U."/>
            <person name="Santos F.R."/>
            <person name="Vidigal T.H.D.A."/>
            <person name="Brescovit A.D."/>
            <person name="Santos A.J."/>
        </authorList>
    </citation>
    <scope>NUCLEOTIDE SEQUENCE</scope>
    <source>
        <tissue evidence="1">Shoot tissue taken approximately 20 cm above the soil surface</tissue>
    </source>
</reference>
<proteinExistence type="predicted"/>
<sequence>MPGGMIHRHLFAFLSQKRQQSVPSLKNLQCYPCSLSSVSTNCLIALQAHM</sequence>
<protein>
    <submittedName>
        <fullName evidence="1">Uncharacterized protein</fullName>
    </submittedName>
</protein>
<reference evidence="1" key="2">
    <citation type="journal article" date="2015" name="Data Brief">
        <title>Shoot transcriptome of the giant reed, Arundo donax.</title>
        <authorList>
            <person name="Barrero R.A."/>
            <person name="Guerrero F.D."/>
            <person name="Moolhuijzen P."/>
            <person name="Goolsby J.A."/>
            <person name="Tidwell J."/>
            <person name="Bellgard S.E."/>
            <person name="Bellgard M.I."/>
        </authorList>
    </citation>
    <scope>NUCLEOTIDE SEQUENCE</scope>
    <source>
        <tissue evidence="1">Shoot tissue taken approximately 20 cm above the soil surface</tissue>
    </source>
</reference>
<evidence type="ECO:0000313" key="1">
    <source>
        <dbReference type="EMBL" id="JAD17400.1"/>
    </source>
</evidence>
<dbReference type="AlphaFoldDB" id="A0A0A8XXK2"/>
<organism evidence="1">
    <name type="scientific">Arundo donax</name>
    <name type="common">Giant reed</name>
    <name type="synonym">Donax arundinaceus</name>
    <dbReference type="NCBI Taxonomy" id="35708"/>
    <lineage>
        <taxon>Eukaryota</taxon>
        <taxon>Viridiplantae</taxon>
        <taxon>Streptophyta</taxon>
        <taxon>Embryophyta</taxon>
        <taxon>Tracheophyta</taxon>
        <taxon>Spermatophyta</taxon>
        <taxon>Magnoliopsida</taxon>
        <taxon>Liliopsida</taxon>
        <taxon>Poales</taxon>
        <taxon>Poaceae</taxon>
        <taxon>PACMAD clade</taxon>
        <taxon>Arundinoideae</taxon>
        <taxon>Arundineae</taxon>
        <taxon>Arundo</taxon>
    </lineage>
</organism>
<dbReference type="EMBL" id="GBRH01280495">
    <property type="protein sequence ID" value="JAD17400.1"/>
    <property type="molecule type" value="Transcribed_RNA"/>
</dbReference>
<accession>A0A0A8XXK2</accession>
<name>A0A0A8XXK2_ARUDO</name>